<evidence type="ECO:0000256" key="1">
    <source>
        <dbReference type="SAM" id="MobiDB-lite"/>
    </source>
</evidence>
<comment type="caution">
    <text evidence="2">The sequence shown here is derived from an EMBL/GenBank/DDBJ whole genome shotgun (WGS) entry which is preliminary data.</text>
</comment>
<feature type="compositionally biased region" description="Basic and acidic residues" evidence="1">
    <location>
        <begin position="24"/>
        <end position="37"/>
    </location>
</feature>
<dbReference type="Proteomes" id="UP000324222">
    <property type="component" value="Unassembled WGS sequence"/>
</dbReference>
<sequence length="66" mass="7708">MEVQRQRRGTERTTGDSYMMPTPDSKKREREAGKEACPHLFEVPNTKKTENRVDARKTVSVVQRRC</sequence>
<protein>
    <submittedName>
        <fullName evidence="2">Uncharacterized protein</fullName>
    </submittedName>
</protein>
<feature type="region of interest" description="Disordered" evidence="1">
    <location>
        <begin position="1"/>
        <end position="37"/>
    </location>
</feature>
<evidence type="ECO:0000313" key="2">
    <source>
        <dbReference type="EMBL" id="MPC25158.1"/>
    </source>
</evidence>
<dbReference type="AlphaFoldDB" id="A0A5B7DUM9"/>
<organism evidence="2 3">
    <name type="scientific">Portunus trituberculatus</name>
    <name type="common">Swimming crab</name>
    <name type="synonym">Neptunus trituberculatus</name>
    <dbReference type="NCBI Taxonomy" id="210409"/>
    <lineage>
        <taxon>Eukaryota</taxon>
        <taxon>Metazoa</taxon>
        <taxon>Ecdysozoa</taxon>
        <taxon>Arthropoda</taxon>
        <taxon>Crustacea</taxon>
        <taxon>Multicrustacea</taxon>
        <taxon>Malacostraca</taxon>
        <taxon>Eumalacostraca</taxon>
        <taxon>Eucarida</taxon>
        <taxon>Decapoda</taxon>
        <taxon>Pleocyemata</taxon>
        <taxon>Brachyura</taxon>
        <taxon>Eubrachyura</taxon>
        <taxon>Portunoidea</taxon>
        <taxon>Portunidae</taxon>
        <taxon>Portuninae</taxon>
        <taxon>Portunus</taxon>
    </lineage>
</organism>
<dbReference type="EMBL" id="VSRR010001424">
    <property type="protein sequence ID" value="MPC25158.1"/>
    <property type="molecule type" value="Genomic_DNA"/>
</dbReference>
<reference evidence="2 3" key="1">
    <citation type="submission" date="2019-05" db="EMBL/GenBank/DDBJ databases">
        <title>Another draft genome of Portunus trituberculatus and its Hox gene families provides insights of decapod evolution.</title>
        <authorList>
            <person name="Jeong J.-H."/>
            <person name="Song I."/>
            <person name="Kim S."/>
            <person name="Choi T."/>
            <person name="Kim D."/>
            <person name="Ryu S."/>
            <person name="Kim W."/>
        </authorList>
    </citation>
    <scope>NUCLEOTIDE SEQUENCE [LARGE SCALE GENOMIC DNA]</scope>
    <source>
        <tissue evidence="2">Muscle</tissue>
    </source>
</reference>
<evidence type="ECO:0000313" key="3">
    <source>
        <dbReference type="Proteomes" id="UP000324222"/>
    </source>
</evidence>
<proteinExistence type="predicted"/>
<feature type="compositionally biased region" description="Basic and acidic residues" evidence="1">
    <location>
        <begin position="1"/>
        <end position="14"/>
    </location>
</feature>
<name>A0A5B7DUM9_PORTR</name>
<keyword evidence="3" id="KW-1185">Reference proteome</keyword>
<accession>A0A5B7DUM9</accession>
<gene>
    <name evidence="2" type="ORF">E2C01_018260</name>
</gene>